<gene>
    <name evidence="2" type="ordered locus">Kole_0268</name>
</gene>
<dbReference type="eggNOG" id="ENOG503466N">
    <property type="taxonomic scope" value="Bacteria"/>
</dbReference>
<protein>
    <recommendedName>
        <fullName evidence="4">Cell shape protein MreC</fullName>
    </recommendedName>
</protein>
<dbReference type="KEGG" id="kol:Kole_0268"/>
<keyword evidence="3" id="KW-1185">Reference proteome</keyword>
<proteinExistence type="predicted"/>
<feature type="transmembrane region" description="Helical" evidence="1">
    <location>
        <begin position="6"/>
        <end position="26"/>
    </location>
</feature>
<evidence type="ECO:0000256" key="1">
    <source>
        <dbReference type="SAM" id="Phobius"/>
    </source>
</evidence>
<dbReference type="OrthoDB" id="43654at2"/>
<dbReference type="EMBL" id="CP001634">
    <property type="protein sequence ID" value="ACR78993.1"/>
    <property type="molecule type" value="Genomic_DNA"/>
</dbReference>
<keyword evidence="1" id="KW-1133">Transmembrane helix</keyword>
<dbReference type="RefSeq" id="WP_012744780.1">
    <property type="nucleotide sequence ID" value="NC_012785.1"/>
</dbReference>
<organism evidence="2 3">
    <name type="scientific">Kosmotoga olearia (strain ATCC BAA-1733 / DSM 21960 / TBF 19.5.1)</name>
    <dbReference type="NCBI Taxonomy" id="521045"/>
    <lineage>
        <taxon>Bacteria</taxon>
        <taxon>Thermotogati</taxon>
        <taxon>Thermotogota</taxon>
        <taxon>Thermotogae</taxon>
        <taxon>Kosmotogales</taxon>
        <taxon>Kosmotogaceae</taxon>
        <taxon>Kosmotoga</taxon>
    </lineage>
</organism>
<dbReference type="AlphaFoldDB" id="C5CD49"/>
<evidence type="ECO:0000313" key="2">
    <source>
        <dbReference type="EMBL" id="ACR78993.1"/>
    </source>
</evidence>
<reference evidence="2 3" key="2">
    <citation type="journal article" date="2011" name="J. Bacteriol.">
        <title>Genome Sequence of Kosmotoga olearia Strain TBF 19.5.1, a Thermophilic Bacterium with a Wide Growth Temperature Range, Isolated from the Troll B Oil Platform in the North Sea.</title>
        <authorList>
            <person name="Swithers K.S."/>
            <person name="Dipippo J.L."/>
            <person name="Bruce D.C."/>
            <person name="Detter C."/>
            <person name="Tapia R."/>
            <person name="Han S."/>
            <person name="Goodwin L.A."/>
            <person name="Han J."/>
            <person name="Woyke T."/>
            <person name="Pitluck S."/>
            <person name="Pennacchio L."/>
            <person name="Nolan M."/>
            <person name="Mikhailova N."/>
            <person name="Land M.L."/>
            <person name="Nesbo C.L."/>
            <person name="Gogarten J.P."/>
            <person name="Noll K.M."/>
        </authorList>
    </citation>
    <scope>NUCLEOTIDE SEQUENCE [LARGE SCALE GENOMIC DNA]</scope>
    <source>
        <strain evidence="3">ATCC BAA-1733 / DSM 21960 / TBF 19.5.1</strain>
    </source>
</reference>
<reference evidence="2 3" key="1">
    <citation type="submission" date="2009-06" db="EMBL/GenBank/DDBJ databases">
        <title>Complete sequence of Thermotogales bacterium TBF 19.5.1.</title>
        <authorList>
            <consortium name="US DOE Joint Genome Institute"/>
            <person name="Lucas S."/>
            <person name="Copeland A."/>
            <person name="Lapidus A."/>
            <person name="Glavina del Rio T."/>
            <person name="Tice H."/>
            <person name="Bruce D."/>
            <person name="Goodwin L."/>
            <person name="Pitluck S."/>
            <person name="Chertkov O."/>
            <person name="Brettin T."/>
            <person name="Detter J.C."/>
            <person name="Han C."/>
            <person name="Schmutz J."/>
            <person name="Larimer F."/>
            <person name="Land M."/>
            <person name="Hauser L."/>
            <person name="Kyrpides N."/>
            <person name="Ovchinnikova G."/>
            <person name="Noll K."/>
        </authorList>
    </citation>
    <scope>NUCLEOTIDE SEQUENCE [LARGE SCALE GENOMIC DNA]</scope>
    <source>
        <strain evidence="3">ATCC BAA-1733 / DSM 21960 / TBF 19.5.1</strain>
    </source>
</reference>
<evidence type="ECO:0000313" key="3">
    <source>
        <dbReference type="Proteomes" id="UP000002382"/>
    </source>
</evidence>
<sequence>MKLLEISITILLIYLVFVSTCFYLGLLDGFKVFLGKAIWPLTYMRMRSSEIFSILLKEQGRVVLLSELNELLKKELSITGIEPPLRVAFYNHYRGNHLLLDAVSTPLLGSPVVAFESKHIVGVVVGWGSGYIEVEPLKFLEFRIPAVARHRSVDIEGFVYSEHGRVFFKTFDPVELEYGDEVTLSPSIEGFGYLHHAGLTVIGQITTPFRECGNYLLKTLEISGELFIYLGGE</sequence>
<dbReference type="Proteomes" id="UP000002382">
    <property type="component" value="Chromosome"/>
</dbReference>
<evidence type="ECO:0008006" key="4">
    <source>
        <dbReference type="Google" id="ProtNLM"/>
    </source>
</evidence>
<dbReference type="STRING" id="521045.Kole_0268"/>
<name>C5CD49_KOSOT</name>
<dbReference type="HOGENOM" id="CLU_1193710_0_0_0"/>
<keyword evidence="1" id="KW-0472">Membrane</keyword>
<keyword evidence="1" id="KW-0812">Transmembrane</keyword>
<accession>C5CD49</accession>